<name>A0AAN6XJ02_9PEZI</name>
<sequence>MITMVVLNLGPDLTTTNAAEQSQKPKTNHRADRRRLKQREARKKWRMFTCDDRESSLALWVWIKSLHTSNQSDFTTSVTEPDDNSRPTELSHIGPETGSGDILSPGSATDGIGTRAKRYRPGPDERSLKFCSRVLAGNIVWSDDQFLETTKPYGEDMAEFYDEDTTEYYDEDQALATSIPHSSVEDPGVRTEMPTQQLKRFEAHLRRLHALCDELDATQSKDYLDSKNNVLLDSHALKEGTRQLSDMVQFLQDRNSLLEGEVTTSSCEDKPLKAMAW</sequence>
<feature type="region of interest" description="Disordered" evidence="1">
    <location>
        <begin position="15"/>
        <end position="36"/>
    </location>
</feature>
<organism evidence="2 3">
    <name type="scientific">Triangularia verruculosa</name>
    <dbReference type="NCBI Taxonomy" id="2587418"/>
    <lineage>
        <taxon>Eukaryota</taxon>
        <taxon>Fungi</taxon>
        <taxon>Dikarya</taxon>
        <taxon>Ascomycota</taxon>
        <taxon>Pezizomycotina</taxon>
        <taxon>Sordariomycetes</taxon>
        <taxon>Sordariomycetidae</taxon>
        <taxon>Sordariales</taxon>
        <taxon>Podosporaceae</taxon>
        <taxon>Triangularia</taxon>
    </lineage>
</organism>
<feature type="region of interest" description="Disordered" evidence="1">
    <location>
        <begin position="72"/>
        <end position="124"/>
    </location>
</feature>
<proteinExistence type="predicted"/>
<dbReference type="AlphaFoldDB" id="A0AAN6XJ02"/>
<reference evidence="2" key="2">
    <citation type="submission" date="2023-05" db="EMBL/GenBank/DDBJ databases">
        <authorList>
            <consortium name="Lawrence Berkeley National Laboratory"/>
            <person name="Steindorff A."/>
            <person name="Hensen N."/>
            <person name="Bonometti L."/>
            <person name="Westerberg I."/>
            <person name="Brannstrom I.O."/>
            <person name="Guillou S."/>
            <person name="Cros-Aarteil S."/>
            <person name="Calhoun S."/>
            <person name="Haridas S."/>
            <person name="Kuo A."/>
            <person name="Mondo S."/>
            <person name="Pangilinan J."/>
            <person name="Riley R."/>
            <person name="Labutti K."/>
            <person name="Andreopoulos B."/>
            <person name="Lipzen A."/>
            <person name="Chen C."/>
            <person name="Yanf M."/>
            <person name="Daum C."/>
            <person name="Ng V."/>
            <person name="Clum A."/>
            <person name="Ohm R."/>
            <person name="Martin F."/>
            <person name="Silar P."/>
            <person name="Natvig D."/>
            <person name="Lalanne C."/>
            <person name="Gautier V."/>
            <person name="Ament-Velasquez S.L."/>
            <person name="Kruys A."/>
            <person name="Hutchinson M.I."/>
            <person name="Powell A.J."/>
            <person name="Barry K."/>
            <person name="Miller A.N."/>
            <person name="Grigoriev I.V."/>
            <person name="Debuchy R."/>
            <person name="Gladieux P."/>
            <person name="Thoren M.H."/>
            <person name="Johannesson H."/>
        </authorList>
    </citation>
    <scope>NUCLEOTIDE SEQUENCE</scope>
    <source>
        <strain evidence="2">CBS 315.58</strain>
    </source>
</reference>
<feature type="compositionally biased region" description="Polar residues" evidence="1">
    <location>
        <begin position="15"/>
        <end position="25"/>
    </location>
</feature>
<keyword evidence="3" id="KW-1185">Reference proteome</keyword>
<protein>
    <submittedName>
        <fullName evidence="2">Uncharacterized protein</fullName>
    </submittedName>
</protein>
<reference evidence="2" key="1">
    <citation type="journal article" date="2023" name="Mol. Phylogenet. Evol.">
        <title>Genome-scale phylogeny and comparative genomics of the fungal order Sordariales.</title>
        <authorList>
            <person name="Hensen N."/>
            <person name="Bonometti L."/>
            <person name="Westerberg I."/>
            <person name="Brannstrom I.O."/>
            <person name="Guillou S."/>
            <person name="Cros-Aarteil S."/>
            <person name="Calhoun S."/>
            <person name="Haridas S."/>
            <person name="Kuo A."/>
            <person name="Mondo S."/>
            <person name="Pangilinan J."/>
            <person name="Riley R."/>
            <person name="LaButti K."/>
            <person name="Andreopoulos B."/>
            <person name="Lipzen A."/>
            <person name="Chen C."/>
            <person name="Yan M."/>
            <person name="Daum C."/>
            <person name="Ng V."/>
            <person name="Clum A."/>
            <person name="Steindorff A."/>
            <person name="Ohm R.A."/>
            <person name="Martin F."/>
            <person name="Silar P."/>
            <person name="Natvig D.O."/>
            <person name="Lalanne C."/>
            <person name="Gautier V."/>
            <person name="Ament-Velasquez S.L."/>
            <person name="Kruys A."/>
            <person name="Hutchinson M.I."/>
            <person name="Powell A.J."/>
            <person name="Barry K."/>
            <person name="Miller A.N."/>
            <person name="Grigoriev I.V."/>
            <person name="Debuchy R."/>
            <person name="Gladieux P."/>
            <person name="Hiltunen Thoren M."/>
            <person name="Johannesson H."/>
        </authorList>
    </citation>
    <scope>NUCLEOTIDE SEQUENCE</scope>
    <source>
        <strain evidence="2">CBS 315.58</strain>
    </source>
</reference>
<comment type="caution">
    <text evidence="2">The sequence shown here is derived from an EMBL/GenBank/DDBJ whole genome shotgun (WGS) entry which is preliminary data.</text>
</comment>
<feature type="compositionally biased region" description="Basic residues" evidence="1">
    <location>
        <begin position="26"/>
        <end position="36"/>
    </location>
</feature>
<dbReference type="EMBL" id="MU863910">
    <property type="protein sequence ID" value="KAK4201176.1"/>
    <property type="molecule type" value="Genomic_DNA"/>
</dbReference>
<dbReference type="Proteomes" id="UP001303160">
    <property type="component" value="Unassembled WGS sequence"/>
</dbReference>
<accession>A0AAN6XJ02</accession>
<evidence type="ECO:0000313" key="3">
    <source>
        <dbReference type="Proteomes" id="UP001303160"/>
    </source>
</evidence>
<evidence type="ECO:0000256" key="1">
    <source>
        <dbReference type="SAM" id="MobiDB-lite"/>
    </source>
</evidence>
<gene>
    <name evidence="2" type="ORF">QBC40DRAFT_278659</name>
</gene>
<evidence type="ECO:0000313" key="2">
    <source>
        <dbReference type="EMBL" id="KAK4201176.1"/>
    </source>
</evidence>